<evidence type="ECO:0000256" key="7">
    <source>
        <dbReference type="ARBA" id="ARBA00023027"/>
    </source>
</evidence>
<dbReference type="GO" id="GO:0006260">
    <property type="term" value="P:DNA replication"/>
    <property type="evidence" value="ECO:0007669"/>
    <property type="project" value="UniProtKB-KW"/>
</dbReference>
<dbReference type="InterPro" id="IPR018239">
    <property type="entry name" value="DNA_ligase_AS"/>
</dbReference>
<feature type="binding site" evidence="10">
    <location>
        <position position="406"/>
    </location>
    <ligand>
        <name>Zn(2+)</name>
        <dbReference type="ChEBI" id="CHEBI:29105"/>
    </ligand>
</feature>
<dbReference type="InterPro" id="IPR013839">
    <property type="entry name" value="DNAligase_adenylation"/>
</dbReference>
<comment type="cofactor">
    <cofactor evidence="10">
        <name>Mg(2+)</name>
        <dbReference type="ChEBI" id="CHEBI:18420"/>
    </cofactor>
    <cofactor evidence="10">
        <name>Mn(2+)</name>
        <dbReference type="ChEBI" id="CHEBI:29035"/>
    </cofactor>
</comment>
<evidence type="ECO:0000313" key="12">
    <source>
        <dbReference type="EMBL" id="ENY54141.1"/>
    </source>
</evidence>
<protein>
    <recommendedName>
        <fullName evidence="10">DNA ligase</fullName>
        <ecNumber evidence="10">6.5.1.2</ecNumber>
    </recommendedName>
    <alternativeName>
        <fullName evidence="10">Polydeoxyribonucleotide synthase [NAD(+)]</fullName>
    </alternativeName>
</protein>
<dbReference type="CDD" id="cd00114">
    <property type="entry name" value="LIGANc"/>
    <property type="match status" value="1"/>
</dbReference>
<dbReference type="Pfam" id="PF03120">
    <property type="entry name" value="OB_DNA_ligase"/>
    <property type="match status" value="1"/>
</dbReference>
<dbReference type="SUPFAM" id="SSF52113">
    <property type="entry name" value="BRCT domain"/>
    <property type="match status" value="1"/>
</dbReference>
<keyword evidence="13" id="KW-1185">Reference proteome</keyword>
<feature type="binding site" evidence="10">
    <location>
        <position position="429"/>
    </location>
    <ligand>
        <name>Zn(2+)</name>
        <dbReference type="ChEBI" id="CHEBI:29105"/>
    </ligand>
</feature>
<reference evidence="12 13" key="1">
    <citation type="journal article" date="2013" name="Genome Announc.">
        <title>Draft Genome Sequences of Mycoplasma alkalescens, Mycoplasma arginini, and Mycoplasma bovigenitalium, Three Species with Equivocal Pathogenic Status for Cattle.</title>
        <authorList>
            <person name="Manso-Silvan L."/>
            <person name="Tardy F."/>
            <person name="Baranowski E."/>
            <person name="Barre A."/>
            <person name="Blanchard A."/>
            <person name="Breton M."/>
            <person name="Couture C."/>
            <person name="Citti C."/>
            <person name="Dordet-Frisoni E."/>
            <person name="Dupuy V."/>
            <person name="Gaurivaud P."/>
            <person name="Jacob D."/>
            <person name="Lemaitre C."/>
            <person name="Nikolski M."/>
            <person name="Nouvel L.X."/>
            <person name="Poumarat F."/>
            <person name="Thebault P."/>
            <person name="Theil S."/>
            <person name="Thiaucourt F."/>
            <person name="Sirand-Pugnet P."/>
        </authorList>
    </citation>
    <scope>NUCLEOTIDE SEQUENCE [LARGE SCALE GENOMIC DNA]</scope>
    <source>
        <strain evidence="12 13">14918</strain>
    </source>
</reference>
<dbReference type="Gene3D" id="2.40.50.140">
    <property type="entry name" value="Nucleic acid-binding proteins"/>
    <property type="match status" value="1"/>
</dbReference>
<comment type="similarity">
    <text evidence="10">Belongs to the NAD-dependent DNA ligase family. LigA subfamily.</text>
</comment>
<evidence type="ECO:0000256" key="8">
    <source>
        <dbReference type="ARBA" id="ARBA00023204"/>
    </source>
</evidence>
<dbReference type="Gene3D" id="1.10.150.20">
    <property type="entry name" value="5' to 3' exonuclease, C-terminal subdomain"/>
    <property type="match status" value="2"/>
</dbReference>
<feature type="binding site" evidence="10">
    <location>
        <position position="118"/>
    </location>
    <ligand>
        <name>NAD(+)</name>
        <dbReference type="ChEBI" id="CHEBI:57540"/>
    </ligand>
</feature>
<accession>N9UBQ8</accession>
<evidence type="ECO:0000256" key="4">
    <source>
        <dbReference type="ARBA" id="ARBA00022763"/>
    </source>
</evidence>
<keyword evidence="8 10" id="KW-0234">DNA repair</keyword>
<sequence length="666" mass="76483">MEEKEIKIKNQIIELQNQIIEWDKHYYDFDNPVVTDEIYDTAYNKLKAYENQYSYLFSREELEKSPTNRINAHVAKIFKKIHHSEPMLSLNKTYTIDEIEKFMQNIAKITNNFSFFIEPKIDGLSIAIKYKNGRLFQAITRGNGEIGEDVTSNILQIKNIPKRIDYKKNLEVRGEIFLPIDEFNQINQKLITQNKPILANPRNAASGTIRQLNPEIVKERNLSSFLYYIVSAAEHNIHTMEEAFNFLNKLGFNTSSQAKKVSNLEAIKKYIDDFKNIKKDLNYETDGIVIKLNEMKLYDQLGSTSKFPHWAIAFKYEPDIAITTLKDIFITIGRTGVVTYNASLEEVELSGTKVTFATLNNFEFIKNLNINIGDEVYIKKSGEIIPCVIGVANKKNQAAFEPFEKCPYCQEKIFFNETKLEQFCLNENCPEIKIRKLIHFTSKEALDINSLGEKNIIFLNKLGFIEKIEDIYNLKNHKDKLIALQGFGEVSINKIIASIEESKEKSLEKFIFGFSIPLVGQKAAKFIASKLLKLENVLNFDFGIFATFHDFGEKITSALITWFNKKENLQLINNLLAMNINPQYQNTIKTNILQDISFVITGTLSKPRSHFEKIILDNGGQVFSSISSNIKYLLAGEKAGSKLQKAKKSNVTIINEDEFNQLIKNI</sequence>
<dbReference type="SMART" id="SM00532">
    <property type="entry name" value="LIGANc"/>
    <property type="match status" value="1"/>
</dbReference>
<dbReference type="RefSeq" id="WP_002880833.1">
    <property type="nucleotide sequence ID" value="NZ_AMWK01000003.1"/>
</dbReference>
<feature type="binding site" evidence="10">
    <location>
        <position position="141"/>
    </location>
    <ligand>
        <name>NAD(+)</name>
        <dbReference type="ChEBI" id="CHEBI:57540"/>
    </ligand>
</feature>
<dbReference type="GO" id="GO:0006281">
    <property type="term" value="P:DNA repair"/>
    <property type="evidence" value="ECO:0007669"/>
    <property type="project" value="UniProtKB-KW"/>
</dbReference>
<dbReference type="InterPro" id="IPR001679">
    <property type="entry name" value="DNA_ligase"/>
</dbReference>
<feature type="binding site" evidence="10">
    <location>
        <position position="291"/>
    </location>
    <ligand>
        <name>NAD(+)</name>
        <dbReference type="ChEBI" id="CHEBI:57540"/>
    </ligand>
</feature>
<dbReference type="Proteomes" id="UP000013137">
    <property type="component" value="Unassembled WGS sequence"/>
</dbReference>
<gene>
    <name evidence="10 12" type="primary">ligA</name>
    <name evidence="12" type="ORF">MALK_0350</name>
</gene>
<evidence type="ECO:0000256" key="9">
    <source>
        <dbReference type="ARBA" id="ARBA00034005"/>
    </source>
</evidence>
<comment type="function">
    <text evidence="10">DNA ligase that catalyzes the formation of phosphodiester linkages between 5'-phosphoryl and 3'-hydroxyl groups in double-stranded DNA using NAD as a coenzyme and as the energy source for the reaction. It is essential for DNA replication and repair of damaged DNA.</text>
</comment>
<keyword evidence="6 10" id="KW-0460">Magnesium</keyword>
<comment type="catalytic activity">
    <reaction evidence="9 10">
        <text>NAD(+) + (deoxyribonucleotide)n-3'-hydroxyl + 5'-phospho-(deoxyribonucleotide)m = (deoxyribonucleotide)n+m + AMP + beta-nicotinamide D-nucleotide.</text>
        <dbReference type="EC" id="6.5.1.2"/>
    </reaction>
</comment>
<dbReference type="SUPFAM" id="SSF56091">
    <property type="entry name" value="DNA ligase/mRNA capping enzyme, catalytic domain"/>
    <property type="match status" value="1"/>
</dbReference>
<dbReference type="CDD" id="cd17748">
    <property type="entry name" value="BRCT_DNA_ligase_like"/>
    <property type="match status" value="1"/>
</dbReference>
<feature type="binding site" evidence="10">
    <location>
        <position position="409"/>
    </location>
    <ligand>
        <name>Zn(2+)</name>
        <dbReference type="ChEBI" id="CHEBI:29105"/>
    </ligand>
</feature>
<dbReference type="InterPro" id="IPR036420">
    <property type="entry name" value="BRCT_dom_sf"/>
</dbReference>
<feature type="binding site" evidence="10">
    <location>
        <position position="175"/>
    </location>
    <ligand>
        <name>NAD(+)</name>
        <dbReference type="ChEBI" id="CHEBI:57540"/>
    </ligand>
</feature>
<keyword evidence="7 10" id="KW-0520">NAD</keyword>
<dbReference type="Gene3D" id="3.40.50.10190">
    <property type="entry name" value="BRCT domain"/>
    <property type="match status" value="1"/>
</dbReference>
<feature type="domain" description="BRCT" evidence="11">
    <location>
        <begin position="588"/>
        <end position="666"/>
    </location>
</feature>
<feature type="binding site" evidence="10">
    <location>
        <position position="424"/>
    </location>
    <ligand>
        <name>Zn(2+)</name>
        <dbReference type="ChEBI" id="CHEBI:29105"/>
    </ligand>
</feature>
<dbReference type="InterPro" id="IPR041663">
    <property type="entry name" value="DisA/LigA_HHH"/>
</dbReference>
<dbReference type="Pfam" id="PF01653">
    <property type="entry name" value="DNA_ligase_aden"/>
    <property type="match status" value="1"/>
</dbReference>
<organism evidence="12 13">
    <name type="scientific">Metamycoplasma alkalescens 14918</name>
    <dbReference type="NCBI Taxonomy" id="1188234"/>
    <lineage>
        <taxon>Bacteria</taxon>
        <taxon>Bacillati</taxon>
        <taxon>Mycoplasmatota</taxon>
        <taxon>Mycoplasmoidales</taxon>
        <taxon>Metamycoplasmataceae</taxon>
        <taxon>Metamycoplasma</taxon>
    </lineage>
</organism>
<keyword evidence="10" id="KW-0464">Manganese</keyword>
<keyword evidence="2 10" id="KW-0235">DNA replication</keyword>
<keyword evidence="4 10" id="KW-0227">DNA damage</keyword>
<dbReference type="eggNOG" id="COG0272">
    <property type="taxonomic scope" value="Bacteria"/>
</dbReference>
<feature type="binding site" evidence="10">
    <location>
        <begin position="89"/>
        <end position="90"/>
    </location>
    <ligand>
        <name>NAD(+)</name>
        <dbReference type="ChEBI" id="CHEBI:57540"/>
    </ligand>
</feature>
<dbReference type="GO" id="GO:0046872">
    <property type="term" value="F:metal ion binding"/>
    <property type="evidence" value="ECO:0007669"/>
    <property type="project" value="UniProtKB-KW"/>
</dbReference>
<evidence type="ECO:0000256" key="3">
    <source>
        <dbReference type="ARBA" id="ARBA00022723"/>
    </source>
</evidence>
<evidence type="ECO:0000313" key="13">
    <source>
        <dbReference type="Proteomes" id="UP000013137"/>
    </source>
</evidence>
<dbReference type="SUPFAM" id="SSF50249">
    <property type="entry name" value="Nucleic acid-binding proteins"/>
    <property type="match status" value="1"/>
</dbReference>
<dbReference type="SMART" id="SM00292">
    <property type="entry name" value="BRCT"/>
    <property type="match status" value="1"/>
</dbReference>
<name>N9UBQ8_9BACT</name>
<feature type="binding site" evidence="10">
    <location>
        <position position="315"/>
    </location>
    <ligand>
        <name>NAD(+)</name>
        <dbReference type="ChEBI" id="CHEBI:57540"/>
    </ligand>
</feature>
<dbReference type="PROSITE" id="PS50172">
    <property type="entry name" value="BRCT"/>
    <property type="match status" value="1"/>
</dbReference>
<evidence type="ECO:0000256" key="5">
    <source>
        <dbReference type="ARBA" id="ARBA00022833"/>
    </source>
</evidence>
<dbReference type="EC" id="6.5.1.2" evidence="10"/>
<dbReference type="InterPro" id="IPR004150">
    <property type="entry name" value="NAD_DNA_ligase_OB"/>
</dbReference>
<dbReference type="EMBL" id="AMWK01000003">
    <property type="protein sequence ID" value="ENY54141.1"/>
    <property type="molecule type" value="Genomic_DNA"/>
</dbReference>
<feature type="active site" description="N6-AMP-lysine intermediate" evidence="10">
    <location>
        <position position="120"/>
    </location>
</feature>
<dbReference type="Pfam" id="PF12826">
    <property type="entry name" value="HHH_2"/>
    <property type="match status" value="1"/>
</dbReference>
<dbReference type="Gene3D" id="1.10.287.610">
    <property type="entry name" value="Helix hairpin bin"/>
    <property type="match status" value="1"/>
</dbReference>
<dbReference type="InterPro" id="IPR001357">
    <property type="entry name" value="BRCT_dom"/>
</dbReference>
<dbReference type="PIRSF" id="PIRSF001604">
    <property type="entry name" value="LigA"/>
    <property type="match status" value="1"/>
</dbReference>
<proteinExistence type="inferred from homology"/>
<dbReference type="PROSITE" id="PS01055">
    <property type="entry name" value="DNA_LIGASE_N1"/>
    <property type="match status" value="1"/>
</dbReference>
<dbReference type="NCBIfam" id="NF005932">
    <property type="entry name" value="PRK07956.1"/>
    <property type="match status" value="1"/>
</dbReference>
<dbReference type="InterPro" id="IPR012340">
    <property type="entry name" value="NA-bd_OB-fold"/>
</dbReference>
<evidence type="ECO:0000256" key="6">
    <source>
        <dbReference type="ARBA" id="ARBA00022842"/>
    </source>
</evidence>
<keyword evidence="5 10" id="KW-0862">Zinc</keyword>
<dbReference type="Pfam" id="PF00533">
    <property type="entry name" value="BRCT"/>
    <property type="match status" value="1"/>
</dbReference>
<comment type="caution">
    <text evidence="12">The sequence shown here is derived from an EMBL/GenBank/DDBJ whole genome shotgun (WGS) entry which is preliminary data.</text>
</comment>
<evidence type="ECO:0000256" key="2">
    <source>
        <dbReference type="ARBA" id="ARBA00022705"/>
    </source>
</evidence>
<dbReference type="HAMAP" id="MF_01588">
    <property type="entry name" value="DNA_ligase_A"/>
    <property type="match status" value="1"/>
</dbReference>
<keyword evidence="3 10" id="KW-0479">Metal-binding</keyword>
<dbReference type="InterPro" id="IPR010994">
    <property type="entry name" value="RuvA_2-like"/>
</dbReference>
<evidence type="ECO:0000256" key="10">
    <source>
        <dbReference type="HAMAP-Rule" id="MF_01588"/>
    </source>
</evidence>
<dbReference type="SUPFAM" id="SSF47781">
    <property type="entry name" value="RuvA domain 2-like"/>
    <property type="match status" value="1"/>
</dbReference>
<feature type="binding site" evidence="10">
    <location>
        <begin position="36"/>
        <end position="40"/>
    </location>
    <ligand>
        <name>NAD(+)</name>
        <dbReference type="ChEBI" id="CHEBI:57540"/>
    </ligand>
</feature>
<evidence type="ECO:0000259" key="11">
    <source>
        <dbReference type="PROSITE" id="PS50172"/>
    </source>
</evidence>
<dbReference type="InterPro" id="IPR013840">
    <property type="entry name" value="DNAligase_N"/>
</dbReference>
<dbReference type="PATRIC" id="fig|1188234.3.peg.28"/>
<evidence type="ECO:0000256" key="1">
    <source>
        <dbReference type="ARBA" id="ARBA00022598"/>
    </source>
</evidence>
<dbReference type="AlphaFoldDB" id="N9UBQ8"/>
<dbReference type="NCBIfam" id="TIGR00575">
    <property type="entry name" value="dnlj"/>
    <property type="match status" value="1"/>
</dbReference>
<dbReference type="OrthoDB" id="9759736at2"/>
<dbReference type="Gene3D" id="3.30.470.30">
    <property type="entry name" value="DNA ligase/mRNA capping enzyme"/>
    <property type="match status" value="1"/>
</dbReference>
<dbReference type="GO" id="GO:0003911">
    <property type="term" value="F:DNA ligase (NAD+) activity"/>
    <property type="evidence" value="ECO:0007669"/>
    <property type="project" value="UniProtKB-UniRule"/>
</dbReference>
<keyword evidence="1 10" id="KW-0436">Ligase</keyword>